<dbReference type="GO" id="GO:0006511">
    <property type="term" value="P:ubiquitin-dependent protein catabolic process"/>
    <property type="evidence" value="ECO:0007669"/>
    <property type="project" value="TreeGrafter"/>
</dbReference>
<organism evidence="11 12">
    <name type="scientific">Babesia gibsoni</name>
    <dbReference type="NCBI Taxonomy" id="33632"/>
    <lineage>
        <taxon>Eukaryota</taxon>
        <taxon>Sar</taxon>
        <taxon>Alveolata</taxon>
        <taxon>Apicomplexa</taxon>
        <taxon>Aconoidasida</taxon>
        <taxon>Piroplasmida</taxon>
        <taxon>Babesiidae</taxon>
        <taxon>Babesia</taxon>
    </lineage>
</organism>
<dbReference type="GO" id="GO:0000209">
    <property type="term" value="P:protein polyubiquitination"/>
    <property type="evidence" value="ECO:0007669"/>
    <property type="project" value="TreeGrafter"/>
</dbReference>
<feature type="compositionally biased region" description="Basic and acidic residues" evidence="8">
    <location>
        <begin position="2748"/>
        <end position="2766"/>
    </location>
</feature>
<evidence type="ECO:0000256" key="5">
    <source>
        <dbReference type="ARBA" id="ARBA00022786"/>
    </source>
</evidence>
<dbReference type="Pfam" id="PF06012">
    <property type="entry name" value="DUF908"/>
    <property type="match status" value="1"/>
</dbReference>
<reference evidence="11" key="1">
    <citation type="submission" date="2023-08" db="EMBL/GenBank/DDBJ databases">
        <title>Draft sequence of the Babesia gibsoni genome.</title>
        <authorList>
            <person name="Yamagishi J.Y."/>
            <person name="Xuan X.X."/>
        </authorList>
    </citation>
    <scope>NUCLEOTIDE SEQUENCE</scope>
    <source>
        <strain evidence="11">Azabu</strain>
    </source>
</reference>
<evidence type="ECO:0000256" key="4">
    <source>
        <dbReference type="ARBA" id="ARBA00022679"/>
    </source>
</evidence>
<dbReference type="InterPro" id="IPR009060">
    <property type="entry name" value="UBA-like_sf"/>
</dbReference>
<evidence type="ECO:0000256" key="8">
    <source>
        <dbReference type="SAM" id="MobiDB-lite"/>
    </source>
</evidence>
<dbReference type="PANTHER" id="PTHR11254">
    <property type="entry name" value="HECT DOMAIN UBIQUITIN-PROTEIN LIGASE"/>
    <property type="match status" value="1"/>
</dbReference>
<feature type="compositionally biased region" description="Basic and acidic residues" evidence="8">
    <location>
        <begin position="2502"/>
        <end position="2514"/>
    </location>
</feature>
<dbReference type="PANTHER" id="PTHR11254:SF67">
    <property type="entry name" value="E3 UBIQUITIN-PROTEIN LIGASE HUWE1"/>
    <property type="match status" value="1"/>
</dbReference>
<evidence type="ECO:0000256" key="2">
    <source>
        <dbReference type="ARBA" id="ARBA00004906"/>
    </source>
</evidence>
<dbReference type="GO" id="GO:0005737">
    <property type="term" value="C:cytoplasm"/>
    <property type="evidence" value="ECO:0007669"/>
    <property type="project" value="TreeGrafter"/>
</dbReference>
<dbReference type="InterPro" id="IPR050409">
    <property type="entry name" value="E3_ubiq-protein_ligase"/>
</dbReference>
<dbReference type="InterPro" id="IPR010309">
    <property type="entry name" value="E3_Ub_ligase_DUF908"/>
</dbReference>
<dbReference type="SUPFAM" id="SSF56204">
    <property type="entry name" value="Hect, E3 ligase catalytic domain"/>
    <property type="match status" value="1"/>
</dbReference>
<accession>A0AAD8PCZ4</accession>
<evidence type="ECO:0000259" key="9">
    <source>
        <dbReference type="PROSITE" id="PS50030"/>
    </source>
</evidence>
<keyword evidence="12" id="KW-1185">Reference proteome</keyword>
<dbReference type="SMART" id="SM00119">
    <property type="entry name" value="HECTc"/>
    <property type="match status" value="1"/>
</dbReference>
<evidence type="ECO:0000256" key="1">
    <source>
        <dbReference type="ARBA" id="ARBA00000885"/>
    </source>
</evidence>
<sequence>MKIGKPRGDNYKLVVGSLQPSQRDYIEVLASCSVPDLCLHLESFPQWVWDKSDILCWAPVLNRFDDIFRSYVDSYKGYIKGDHDSIPSFYNEDTLELIKNALKASVMIVENSTSKSIYNSVDVLVALLDDIHPDIVFLATKLLCVYFSRQRRSTAPKDIPEVSGRIAILSQTPLPDSTCRVHMTKQHESDDQIEMSSTDVSSSEEFDSISYSDVIDYYVKQSQYYLTLESYVEVGQEVLRGNDVSSLRIPVLDILCLSGVETSPRRALPEITSNASFMMAADTQKGTLTGKLDLYKHMVKALRYVVKKYKVEDGYISELKYKMSKVYAMYYPFMQRKLVEIRLSSLICMLIMSNATFNQFLNYNPSFLLEISHMLRRHLELERSTMVITTELLSTMVYDGIHSRTLTSILGLNSPHGIFTKVLVYYLHHAHETEPLPPLLHFKNEQETKVFSSLSELLEYNNLSDTDGRHEKNTCNFQQQGCVLAPETCLKEWDWTTRLSTEEGRRDIQHHEDSMRILLQLLIVFYTTISYHGCTNALTNTSVLEGVVRFIRMRDPIYLPVVIYVVQVLEALLEYNQTVSRTLRKHLHVFHIFVSRLQYDMHIIELSVPLENPVSEVTPWPRGWKIPYSRDLLTIRSYWMCMSSMSARRFLFKTMVRNIDTAARSLTGRSESHDQDIFTPTSPVVPILHAIFSKPHDYGLSAYSSAINLISDALGEDPIVQEELHNIGLIPALLSSISEETLKYEDSLQIIPTAICDILMHRSGQDWMRRHEFAPVMKLIDIVVNKDFVLFDRFGEVASTIGATLGTISRSESSRVLIMNKLIKTMQKLLEEAHRYPAFGPKDSVRCAKDLEISLQEFKTHSPAITLEMLASMESNSDDDFYADRIAHLGKCLSTYLSFVRPVSHFISVDGLKLLLQLCSVPCLPPLSMLIYSQHPMAMVIKFILGRAPTPCITYLHNICRPYLRQPIAYGYPNTEEDLMNNMEYLKMFHGISYMFYLIHREDSDFYNSCCNGSFQLGANKASTCEMHITLSSYLKRVITEIPYLMQHFFRSTNDGDRETFFILSGKHLPHEHPQLKAYKLHNRDAKVPQNQSENSFSTNDLFWSSQFEYAYSIPNPSYDGGSASELSDDKFKMNTEVCRLCLVTSKAFLYALNATINKTTSQTLNCNPCSRNYVSHHSVALSLLCINMLRTIPSLENVNNPSSFLLPGMDCMNTARFVAETMEMTYKLLTEDKSVKGLYMLSFVVFARMSGIGHIVKVLDYMIFMFLGCAVAMAMRANPGLKAEDVIGSGSKISPEPLMNVAEKMRDFDVKKIKYTMDIFGRSVLICLALFTKICNPKTIMGTKYEVDIWTYTSSDAFNNVFPKVEGDILTLMSQCVSLIGVTCWKWLQTIASFNPLTPCNGTANVHFYIANKLIGSIVKVHIYIMDFVTPQRQEALKAHFESHKTKGEDTDRSMQLSDRLIPGSRSRRRNRMSGYGTNDTDGYGDRHGRVPTIEEARNTLNDMGFSNRNVERALEECGHTDIETLANWLLTRPDGDDASDNEQMDDVILIDATETPEESYMNSSNNNILNKEPDLFSFKCIVDGKEDDIWDMPFERSDGHSMVHADLGNLQTDICSKLVDVVLSLIPKMSSALSVICDSMLRTFPFQAGSDGDCMMDDPEDPHVTHILTIVNFIYNGLDNIFNELSGMSISMKKEELLPVFCPVIFMDDMEKQFAFDSTVLANKAAVNVPYSCEMAKIHEQLLGLFYILSQLIGGKEDYTSLLLKNMRNPLDIILKFVCFFQNMRYEAHTAGTITFSGIGMKPSLPGIPISLPDWCLHTEFVKTQGKDKVILKAKVDYSLTSYGFIRNLPIPQMSCVPPFFKYALACISELLKKHSLIGLSSILASSMDLSKNVEILSVTNNMPFIPKSTQKKLVHICLNILECFPGADADVIFALLSILDSLTEAYPNALEVINYKRLPLQENYPTHFNTKVEFDDIIGADAFSILLTIPKSGECKGILKLVSRIIMHCMENPSMLREAIERGVISFLSANEAEPVPLIVLVEKVYPFIKKDPAMLLKILNKHCVLTLEDGATKVDLCNACIDLRTSPRITELLKKNADLIHPGSIPVLAASEDDELNAPDHNTLLLSILRLLVIYMQILCNIHGVTRIGVTTGEGSKPGYPYALSVNSLFYILNTVCANFPIPINNNKAPKLELDMPHKPFPWRVNMINVGDSHIVLLQIVRRIFLMICSLCIPQHKAQVSKEHQQEVANTQKLVVATLASYTNSILLVSSRSMKMCVIMVEELKIMLLFLIGFNTKDCGVNFLPLATYTVCTMLYNLLQLRFNSSERVELSSEAAFQIKKCLVTLLRRLDLYKDGTSVLCTALTRTLVLVTSPNKAGLSTIGNQMEAREGVQNYADNEEDIDEIDIALDVDDGSYDSEEDEDVSISSQEEGEYEGDSEEINDYIEDAMDEDSASYSSEDENGTADDSDSDVENIDEHYTSDSDDDDSSVSTESDGLDSEHESDGGHDVDMVLPHQVDENYHASNHSETSSHSSMDEIDDEEDDDDAPRIRVVGELDEESRDEVIAEVIEENRSHLNIAGHDENGIMDGSQISSEDEEFHENAGMATVVSNAGGGGNNSLSINIDDPTVTLPGTGNNGIRIQIEISNHDRPWHEIESSSMRQPTQMSSIEQISHVDGVTGSSRANENAESWASPGDLSIPPKHPMLPSTRKSAGPALPQNGEIINLITLTLPTVQIPKAATEGSDSHSEDRVVKSSGERSPETRPIQMSDLAVTGEETSPNAQPSYFNPQIERLAENLGLLYEDIFTLASMDPTVIGELPEDMREEIILQQLGTIDIEALVQLRDTRQRTTGGDGAYSSQDNRYIYYVETLPRQLRAQVIRSLYTGTNNAAAIIASSGANVADVTGENWEANSDRQRLVDVITPFIREQLIQGATQAFMEALGTNRVGTRSSARNRRNTSNNETGGEVNLNGEESDAPNEQSMMIGSGTSFNIPATEATNIPGVTFGVIIGDFTDRNSMRGRGGNMQRGRNNNNNRRFTQMPPRRRIDMNGGRGFNLGNMTVWNTNGNRVQIPDLNSMDTVEALPISVPGDVDAQVVNIQPIGTNRSRREGIDSRILRSLPHLFNTFQPHFLNMLQGVNRSSSGNMQAQNVQVSDGTISHIDNNIDVSSDNLVESVVNVLARSVCEVPMAPIGEDSCQLLDTCRGTKNEFMENDIVGICKLMYLKDEINKKIYFKLLYNLSASDNDLCHLLMKYFLYIIHTSIIALSHTSVSTIRSDAFFASLPRLYTSRKDEFPPTHLYGSLPYKHTCLEGKADPDSKQPLSFLSTSGSNQSNFNGVDLHSNSASYVACERVLEQLRSLMIALPAVIEFFGRQITATAEEDSVSPSGNQTKRVKTVSSAVSAVRNQDFYPIGFLFMATATKLFQSSPKLMNHLLMVIHHLVVRTPSFDISGPLDNCASIVESTNTSLPGEGNNTPVDQSQQLEENLLGVNKSNENLMSPLPRCDPRSSDKEQARTEQVDVVDNIDRESVMVFLDVHSSWYHQSNWLNTFSSSRDGASGTHMHIVARILAALYMNSKHSADVKDFFVTRISHLNQALCQSLVTVDIANSNELEHRIQALLRIVTLVNDMFGESYKTHSSADSEVIALKPGKMNEFYRQINFDNLWVGLDMALTNAMKHSGTPSLSDSLNTVNGSLSSLRDSGIENSLCVERLNALIPLIEVFMTITQIRVALDYLLEDVTELDNAMSFINFDYELPEENLDFMAVSKQERIPHKKEPWDCDDTSVDISPNHLSLIYFTEKHSRAFNCLIKQTPSLLSSSFIGIVRLAPNCLTFAVKRQYFRQKLKEYRQGPRPDTVRINVRREHVFLDSYHQLRLRSGEEMKGRLAVSFTGEEGIDAGGLTREWFSILAKEMFNPNYGLFRREGRKQEFNHPNPLSGINPDHLNFFKFIGRVIGKAVYDGQHIDAYFCRSFYKHMLCRKITPADAESVDPQFYENLTSINNCRLEDLGLELFFSTEIDEFGKVKVIDLIPDGRNIHVTDENKHKYIELLCRHKVTNGIKDQLDAFMSGFQELISPELISIFDDKELELLISGIPTIDLSDLRENVEYVNYTKESEQIVWLWEFLEGLDQNNVAAFLQFVTGTSRVPIGGFKHLMGMRGPQRISIHRTYGSERLPSAHTCFNQLDLPAYSSRETLHQKMMQAILEGKEGFGFI</sequence>
<dbReference type="PROSITE" id="PS50237">
    <property type="entry name" value="HECT"/>
    <property type="match status" value="1"/>
</dbReference>
<name>A0AAD8PCZ4_BABGI</name>
<evidence type="ECO:0000256" key="3">
    <source>
        <dbReference type="ARBA" id="ARBA00012485"/>
    </source>
</evidence>
<dbReference type="GO" id="GO:0061630">
    <property type="term" value="F:ubiquitin protein ligase activity"/>
    <property type="evidence" value="ECO:0007669"/>
    <property type="project" value="UniProtKB-EC"/>
</dbReference>
<evidence type="ECO:0000313" key="11">
    <source>
        <dbReference type="EMBL" id="KAK1442084.1"/>
    </source>
</evidence>
<feature type="compositionally biased region" description="Low complexity" evidence="8">
    <location>
        <begin position="3031"/>
        <end position="3041"/>
    </location>
</feature>
<feature type="region of interest" description="Disordered" evidence="8">
    <location>
        <begin position="3497"/>
        <end position="3521"/>
    </location>
</feature>
<feature type="region of interest" description="Disordered" evidence="8">
    <location>
        <begin position="2527"/>
        <end position="2562"/>
    </location>
</feature>
<dbReference type="Pfam" id="PF06025">
    <property type="entry name" value="DUF913"/>
    <property type="match status" value="1"/>
</dbReference>
<feature type="region of interest" description="Disordered" evidence="8">
    <location>
        <begin position="3021"/>
        <end position="3055"/>
    </location>
</feature>
<dbReference type="InterPro" id="IPR025527">
    <property type="entry name" value="HUWE1/Rev1_UBM"/>
</dbReference>
<dbReference type="FunFam" id="3.90.1750.10:FF:000003">
    <property type="entry name" value="E3 ubiquitin-protein ligase UPL1"/>
    <property type="match status" value="1"/>
</dbReference>
<comment type="similarity">
    <text evidence="6">Belongs to the UPL family. TOM1/PTR1 subfamily.</text>
</comment>
<dbReference type="InterPro" id="IPR035983">
    <property type="entry name" value="Hect_E3_ubiquitin_ligase"/>
</dbReference>
<feature type="region of interest" description="Disordered" evidence="8">
    <location>
        <begin position="2952"/>
        <end position="2984"/>
    </location>
</feature>
<evidence type="ECO:0000256" key="7">
    <source>
        <dbReference type="PROSITE-ProRule" id="PRU00104"/>
    </source>
</evidence>
<feature type="compositionally biased region" description="Basic and acidic residues" evidence="8">
    <location>
        <begin position="3508"/>
        <end position="3521"/>
    </location>
</feature>
<dbReference type="SUPFAM" id="SSF46934">
    <property type="entry name" value="UBA-like"/>
    <property type="match status" value="1"/>
</dbReference>
<feature type="compositionally biased region" description="Polar residues" evidence="8">
    <location>
        <begin position="2683"/>
        <end position="2694"/>
    </location>
</feature>
<evidence type="ECO:0000256" key="6">
    <source>
        <dbReference type="ARBA" id="ARBA00034494"/>
    </source>
</evidence>
<dbReference type="Gene3D" id="3.30.2410.10">
    <property type="entry name" value="Hect, E3 ligase catalytic domain"/>
    <property type="match status" value="1"/>
</dbReference>
<dbReference type="Gene3D" id="3.90.1750.10">
    <property type="entry name" value="Hect, E3 ligase catalytic domains"/>
    <property type="match status" value="1"/>
</dbReference>
<feature type="region of interest" description="Disordered" evidence="8">
    <location>
        <begin position="2417"/>
        <end position="2442"/>
    </location>
</feature>
<feature type="region of interest" description="Disordered" evidence="8">
    <location>
        <begin position="2743"/>
        <end position="2771"/>
    </location>
</feature>
<evidence type="ECO:0000313" key="12">
    <source>
        <dbReference type="Proteomes" id="UP001230268"/>
    </source>
</evidence>
<dbReference type="CDD" id="cd00078">
    <property type="entry name" value="HECTc"/>
    <property type="match status" value="1"/>
</dbReference>
<dbReference type="InterPro" id="IPR015940">
    <property type="entry name" value="UBA"/>
</dbReference>
<feature type="compositionally biased region" description="Low complexity" evidence="8">
    <location>
        <begin position="1474"/>
        <end position="1483"/>
    </location>
</feature>
<comment type="catalytic activity">
    <reaction evidence="1">
        <text>S-ubiquitinyl-[E2 ubiquitin-conjugating enzyme]-L-cysteine + [acceptor protein]-L-lysine = [E2 ubiquitin-conjugating enzyme]-L-cysteine + N(6)-ubiquitinyl-[acceptor protein]-L-lysine.</text>
        <dbReference type="EC" id="2.3.2.26"/>
    </reaction>
</comment>
<feature type="compositionally biased region" description="Low complexity" evidence="8">
    <location>
        <begin position="2952"/>
        <end position="2970"/>
    </location>
</feature>
<feature type="compositionally biased region" description="Acidic residues" evidence="8">
    <location>
        <begin position="2540"/>
        <end position="2550"/>
    </location>
</feature>
<dbReference type="Gene3D" id="3.30.2160.10">
    <property type="entry name" value="Hect, E3 ligase catalytic domain"/>
    <property type="match status" value="1"/>
</dbReference>
<dbReference type="Pfam" id="PF14377">
    <property type="entry name" value="UBM"/>
    <property type="match status" value="1"/>
</dbReference>
<proteinExistence type="inferred from homology"/>
<dbReference type="EC" id="2.3.2.26" evidence="3"/>
<feature type="domain" description="HECT" evidence="10">
    <location>
        <begin position="3881"/>
        <end position="4216"/>
    </location>
</feature>
<feature type="active site" description="Glycyl thioester intermediate" evidence="7">
    <location>
        <position position="4183"/>
    </location>
</feature>
<keyword evidence="4" id="KW-0808">Transferase</keyword>
<dbReference type="Gene3D" id="1.10.8.10">
    <property type="entry name" value="DNA helicase RuvA subunit, C-terminal domain"/>
    <property type="match status" value="1"/>
</dbReference>
<gene>
    <name evidence="11" type="ORF">BgAZ_401140</name>
</gene>
<keyword evidence="11" id="KW-0436">Ligase</keyword>
<keyword evidence="5 7" id="KW-0833">Ubl conjugation pathway</keyword>
<feature type="region of interest" description="Disordered" evidence="8">
    <location>
        <begin position="2455"/>
        <end position="2514"/>
    </location>
</feature>
<feature type="compositionally biased region" description="Acidic residues" evidence="8">
    <location>
        <begin position="2455"/>
        <end position="2478"/>
    </location>
</feature>
<dbReference type="InterPro" id="IPR010314">
    <property type="entry name" value="E3_Ub_ligase_DUF913"/>
</dbReference>
<protein>
    <recommendedName>
        <fullName evidence="3">HECT-type E3 ubiquitin transferase</fullName>
        <ecNumber evidence="3">2.3.2.26</ecNumber>
    </recommendedName>
</protein>
<comment type="caution">
    <text evidence="11">The sequence shown here is derived from an EMBL/GenBank/DDBJ whole genome shotgun (WGS) entry which is preliminary data.</text>
</comment>
<dbReference type="InterPro" id="IPR000569">
    <property type="entry name" value="HECT_dom"/>
</dbReference>
<evidence type="ECO:0000259" key="10">
    <source>
        <dbReference type="PROSITE" id="PS50237"/>
    </source>
</evidence>
<dbReference type="EMBL" id="JAVEPI010000004">
    <property type="protein sequence ID" value="KAK1442084.1"/>
    <property type="molecule type" value="Genomic_DNA"/>
</dbReference>
<dbReference type="PROSITE" id="PS50030">
    <property type="entry name" value="UBA"/>
    <property type="match status" value="1"/>
</dbReference>
<comment type="pathway">
    <text evidence="2">Protein modification; protein ubiquitination.</text>
</comment>
<feature type="region of interest" description="Disordered" evidence="8">
    <location>
        <begin position="1467"/>
        <end position="1490"/>
    </location>
</feature>
<feature type="domain" description="UBA" evidence="9">
    <location>
        <begin position="1493"/>
        <end position="1534"/>
    </location>
</feature>
<dbReference type="GO" id="GO:0016874">
    <property type="term" value="F:ligase activity"/>
    <property type="evidence" value="ECO:0007669"/>
    <property type="project" value="UniProtKB-KW"/>
</dbReference>
<feature type="compositionally biased region" description="Low complexity" evidence="8">
    <location>
        <begin position="2527"/>
        <end position="2537"/>
    </location>
</feature>
<dbReference type="FunFam" id="3.30.2410.10:FF:000009">
    <property type="entry name" value="Probable E3 ubiquitin-protein ligase HECTD2"/>
    <property type="match status" value="1"/>
</dbReference>
<dbReference type="Proteomes" id="UP001230268">
    <property type="component" value="Unassembled WGS sequence"/>
</dbReference>
<dbReference type="FunFam" id="3.30.2160.10:FF:000001">
    <property type="entry name" value="E3 ubiquitin-protein ligase NEDD4-like"/>
    <property type="match status" value="1"/>
</dbReference>
<dbReference type="Pfam" id="PF00632">
    <property type="entry name" value="HECT"/>
    <property type="match status" value="1"/>
</dbReference>
<feature type="region of interest" description="Disordered" evidence="8">
    <location>
        <begin position="2683"/>
        <end position="2721"/>
    </location>
</feature>